<name>A0A1H6UCV8_9FLAO</name>
<proteinExistence type="predicted"/>
<sequence length="227" mass="26757">MVNRLLYTFTKITTYSHFKVMENKYWYGLLVFIVLSFIMRKISRGSSNKIDTVSIERNIRLGKELVASGYLDYATPKDKDSLETEIITSFDIYDDEINKYIHIDAESLAEYNFDFFLPRLNEVLDNRGVKIEIELPTDYEQTNDIIVNGERINLYTQYDLKHNLIWETAANNFFERLNEILKSKGLNEQFYLLYGGNDLATLLLTNEQYRIIALYYKGNENEIPYLP</sequence>
<keyword evidence="1" id="KW-0812">Transmembrane</keyword>
<evidence type="ECO:0000313" key="2">
    <source>
        <dbReference type="EMBL" id="SEI90151.1"/>
    </source>
</evidence>
<reference evidence="2 3" key="1">
    <citation type="submission" date="2016-10" db="EMBL/GenBank/DDBJ databases">
        <authorList>
            <person name="de Groot N.N."/>
        </authorList>
    </citation>
    <scope>NUCLEOTIDE SEQUENCE [LARGE SCALE GENOMIC DNA]</scope>
    <source>
        <strain evidence="2 3">DSM 23048</strain>
    </source>
</reference>
<accession>A0A1H6UCV8</accession>
<keyword evidence="1" id="KW-1133">Transmembrane helix</keyword>
<organism evidence="2 3">
    <name type="scientific">Myroides marinus</name>
    <dbReference type="NCBI Taxonomy" id="703342"/>
    <lineage>
        <taxon>Bacteria</taxon>
        <taxon>Pseudomonadati</taxon>
        <taxon>Bacteroidota</taxon>
        <taxon>Flavobacteriia</taxon>
        <taxon>Flavobacteriales</taxon>
        <taxon>Flavobacteriaceae</taxon>
        <taxon>Myroides</taxon>
    </lineage>
</organism>
<feature type="transmembrane region" description="Helical" evidence="1">
    <location>
        <begin position="25"/>
        <end position="42"/>
    </location>
</feature>
<dbReference type="EMBL" id="FNYS01000006">
    <property type="protein sequence ID" value="SEI90151.1"/>
    <property type="molecule type" value="Genomic_DNA"/>
</dbReference>
<dbReference type="AlphaFoldDB" id="A0A1H6UCV8"/>
<keyword evidence="1" id="KW-0472">Membrane</keyword>
<gene>
    <name evidence="2" type="ORF">SAMN04488018_106182</name>
</gene>
<dbReference type="Proteomes" id="UP000183077">
    <property type="component" value="Unassembled WGS sequence"/>
</dbReference>
<evidence type="ECO:0000313" key="3">
    <source>
        <dbReference type="Proteomes" id="UP000183077"/>
    </source>
</evidence>
<protein>
    <submittedName>
        <fullName evidence="2">Uncharacterized protein</fullName>
    </submittedName>
</protein>
<evidence type="ECO:0000256" key="1">
    <source>
        <dbReference type="SAM" id="Phobius"/>
    </source>
</evidence>